<dbReference type="Pfam" id="PF09346">
    <property type="entry name" value="SMI1_KNR4"/>
    <property type="match status" value="1"/>
</dbReference>
<proteinExistence type="predicted"/>
<gene>
    <name evidence="3" type="ORF">GCM10009830_00960</name>
</gene>
<comment type="caution">
    <text evidence="3">The sequence shown here is derived from an EMBL/GenBank/DDBJ whole genome shotgun (WGS) entry which is preliminary data.</text>
</comment>
<feature type="region of interest" description="Disordered" evidence="1">
    <location>
        <begin position="193"/>
        <end position="213"/>
    </location>
</feature>
<dbReference type="RefSeq" id="WP_344480359.1">
    <property type="nucleotide sequence ID" value="NZ_BAAAQF010000001.1"/>
</dbReference>
<evidence type="ECO:0000313" key="3">
    <source>
        <dbReference type="EMBL" id="GAA1659804.1"/>
    </source>
</evidence>
<dbReference type="InterPro" id="IPR037883">
    <property type="entry name" value="Knr4/Smi1-like_sf"/>
</dbReference>
<dbReference type="SMART" id="SM00860">
    <property type="entry name" value="SMI1_KNR4"/>
    <property type="match status" value="1"/>
</dbReference>
<dbReference type="PANTHER" id="PTHR47432:SF1">
    <property type="entry name" value="CELL WALL ASSEMBLY REGULATOR SMI1"/>
    <property type="match status" value="1"/>
</dbReference>
<keyword evidence="4" id="KW-1185">Reference proteome</keyword>
<dbReference type="SUPFAM" id="SSF160631">
    <property type="entry name" value="SMI1/KNR4-like"/>
    <property type="match status" value="1"/>
</dbReference>
<accession>A0ABP4RT90</accession>
<dbReference type="EMBL" id="BAAAQF010000001">
    <property type="protein sequence ID" value="GAA1659804.1"/>
    <property type="molecule type" value="Genomic_DNA"/>
</dbReference>
<feature type="domain" description="Knr4/Smi1-like" evidence="2">
    <location>
        <begin position="34"/>
        <end position="179"/>
    </location>
</feature>
<protein>
    <recommendedName>
        <fullName evidence="2">Knr4/Smi1-like domain-containing protein</fullName>
    </recommendedName>
</protein>
<dbReference type="Gene3D" id="3.40.1580.10">
    <property type="entry name" value="SMI1/KNR4-like"/>
    <property type="match status" value="1"/>
</dbReference>
<dbReference type="Proteomes" id="UP001499851">
    <property type="component" value="Unassembled WGS sequence"/>
</dbReference>
<dbReference type="InterPro" id="IPR018958">
    <property type="entry name" value="Knr4/Smi1-like_dom"/>
</dbReference>
<dbReference type="PANTHER" id="PTHR47432">
    <property type="entry name" value="CELL WALL ASSEMBLY REGULATOR SMI1"/>
    <property type="match status" value="1"/>
</dbReference>
<evidence type="ECO:0000256" key="1">
    <source>
        <dbReference type="SAM" id="MobiDB-lite"/>
    </source>
</evidence>
<sequence length="233" mass="25566">MDDTVDVRVARAWDRVETALARVLPDSVRLLAPPAEPERIVAVESTLGLRLPPDFRASLLRHDGSLPGTPGPVPLEYLFDTGEIIELTQAWDSDEDPDLDDPAVIARLIDKGVLHVDGPVRPGSSLSDRVVVGTINGDVNWFLDLEPPQGGTSDQVVRVDMECGQWDVLAPSWTDLLHRYAGDLERFADDPGSSSIRIGDGLGPDSLWGTSPEYRTSRPEWLRGVEARDPSTW</sequence>
<dbReference type="InterPro" id="IPR051873">
    <property type="entry name" value="KNR4/SMI1_regulator"/>
</dbReference>
<organism evidence="3 4">
    <name type="scientific">Glycomyces endophyticus</name>
    <dbReference type="NCBI Taxonomy" id="480996"/>
    <lineage>
        <taxon>Bacteria</taxon>
        <taxon>Bacillati</taxon>
        <taxon>Actinomycetota</taxon>
        <taxon>Actinomycetes</taxon>
        <taxon>Glycomycetales</taxon>
        <taxon>Glycomycetaceae</taxon>
        <taxon>Glycomyces</taxon>
    </lineage>
</organism>
<evidence type="ECO:0000313" key="4">
    <source>
        <dbReference type="Proteomes" id="UP001499851"/>
    </source>
</evidence>
<name>A0ABP4RT90_9ACTN</name>
<evidence type="ECO:0000259" key="2">
    <source>
        <dbReference type="SMART" id="SM00860"/>
    </source>
</evidence>
<reference evidence="4" key="1">
    <citation type="journal article" date="2019" name="Int. J. Syst. Evol. Microbiol.">
        <title>The Global Catalogue of Microorganisms (GCM) 10K type strain sequencing project: providing services to taxonomists for standard genome sequencing and annotation.</title>
        <authorList>
            <consortium name="The Broad Institute Genomics Platform"/>
            <consortium name="The Broad Institute Genome Sequencing Center for Infectious Disease"/>
            <person name="Wu L."/>
            <person name="Ma J."/>
        </authorList>
    </citation>
    <scope>NUCLEOTIDE SEQUENCE [LARGE SCALE GENOMIC DNA]</scope>
    <source>
        <strain evidence="4">JCM 16001</strain>
    </source>
</reference>